<dbReference type="Proteomes" id="UP000028073">
    <property type="component" value="Unassembled WGS sequence"/>
</dbReference>
<dbReference type="GO" id="GO:0010628">
    <property type="term" value="P:positive regulation of gene expression"/>
    <property type="evidence" value="ECO:0007669"/>
    <property type="project" value="TreeGrafter"/>
</dbReference>
<dbReference type="InterPro" id="IPR036390">
    <property type="entry name" value="WH_DNA-bd_sf"/>
</dbReference>
<accession>A0A081NDG3</accession>
<proteinExistence type="inferred from homology"/>
<dbReference type="SUPFAM" id="SSF46785">
    <property type="entry name" value="Winged helix' DNA-binding domain"/>
    <property type="match status" value="1"/>
</dbReference>
<evidence type="ECO:0000256" key="2">
    <source>
        <dbReference type="ARBA" id="ARBA00023015"/>
    </source>
</evidence>
<dbReference type="Pfam" id="PF03466">
    <property type="entry name" value="LysR_substrate"/>
    <property type="match status" value="1"/>
</dbReference>
<dbReference type="PANTHER" id="PTHR30427:SF1">
    <property type="entry name" value="TRANSCRIPTIONAL ACTIVATOR PROTEIN LYSR"/>
    <property type="match status" value="1"/>
</dbReference>
<gene>
    <name evidence="6" type="ORF">GZ78_21775</name>
</gene>
<dbReference type="Gene3D" id="1.10.10.10">
    <property type="entry name" value="Winged helix-like DNA-binding domain superfamily/Winged helix DNA-binding domain"/>
    <property type="match status" value="1"/>
</dbReference>
<dbReference type="InterPro" id="IPR000847">
    <property type="entry name" value="LysR_HTH_N"/>
</dbReference>
<dbReference type="SUPFAM" id="SSF53850">
    <property type="entry name" value="Periplasmic binding protein-like II"/>
    <property type="match status" value="1"/>
</dbReference>
<feature type="domain" description="HTH lysR-type" evidence="5">
    <location>
        <begin position="1"/>
        <end position="58"/>
    </location>
</feature>
<organism evidence="6 7">
    <name type="scientific">Endozoicomonas numazuensis</name>
    <dbReference type="NCBI Taxonomy" id="1137799"/>
    <lineage>
        <taxon>Bacteria</taxon>
        <taxon>Pseudomonadati</taxon>
        <taxon>Pseudomonadota</taxon>
        <taxon>Gammaproteobacteria</taxon>
        <taxon>Oceanospirillales</taxon>
        <taxon>Endozoicomonadaceae</taxon>
        <taxon>Endozoicomonas</taxon>
    </lineage>
</organism>
<evidence type="ECO:0000256" key="1">
    <source>
        <dbReference type="ARBA" id="ARBA00009437"/>
    </source>
</evidence>
<dbReference type="PANTHER" id="PTHR30427">
    <property type="entry name" value="TRANSCRIPTIONAL ACTIVATOR PROTEIN LYSR"/>
    <property type="match status" value="1"/>
</dbReference>
<comment type="similarity">
    <text evidence="1">Belongs to the LysR transcriptional regulatory family.</text>
</comment>
<dbReference type="GO" id="GO:0003700">
    <property type="term" value="F:DNA-binding transcription factor activity"/>
    <property type="evidence" value="ECO:0007669"/>
    <property type="project" value="InterPro"/>
</dbReference>
<dbReference type="RefSeq" id="WP_034840074.1">
    <property type="nucleotide sequence ID" value="NZ_JOKH01000005.1"/>
</dbReference>
<dbReference type="Gene3D" id="3.40.190.290">
    <property type="match status" value="1"/>
</dbReference>
<keyword evidence="4" id="KW-0804">Transcription</keyword>
<evidence type="ECO:0000259" key="5">
    <source>
        <dbReference type="PROSITE" id="PS50931"/>
    </source>
</evidence>
<dbReference type="OrthoDB" id="6624490at2"/>
<evidence type="ECO:0000313" key="6">
    <source>
        <dbReference type="EMBL" id="KEQ16486.1"/>
    </source>
</evidence>
<sequence>MNLKALQLFSSIMSLGTLSRAAEAHFLSESAASRQLSVLETELGFKLFSREKRSLIPTPQGRKFYLEAERILYGLNDLPEIAEIIKREQKSSLRLIAIPRLVRPIVSPAVARICNEDPELQVKVDVQAMRYLQRWVAGFQFHIGVGRLPAEHPSIVTRKFCSLPTMVALPRGHRLANRSELTLDDLEGESVVSLLKDTHLRKNIDSIYQAEGRTLRASVEVSSSYSAGCIVASGFGITIGDPFIVPSLGKGELEHVPLKTDFRYDFAFFEPAQGQLLETTKLFTQHVEEVTREYIQEHGFE</sequence>
<protein>
    <recommendedName>
        <fullName evidence="5">HTH lysR-type domain-containing protein</fullName>
    </recommendedName>
</protein>
<dbReference type="PROSITE" id="PS50931">
    <property type="entry name" value="HTH_LYSR"/>
    <property type="match status" value="1"/>
</dbReference>
<evidence type="ECO:0000256" key="4">
    <source>
        <dbReference type="ARBA" id="ARBA00023163"/>
    </source>
</evidence>
<keyword evidence="2" id="KW-0805">Transcription regulation</keyword>
<keyword evidence="7" id="KW-1185">Reference proteome</keyword>
<dbReference type="EMBL" id="JOKH01000005">
    <property type="protein sequence ID" value="KEQ16486.1"/>
    <property type="molecule type" value="Genomic_DNA"/>
</dbReference>
<dbReference type="Pfam" id="PF00126">
    <property type="entry name" value="HTH_1"/>
    <property type="match status" value="1"/>
</dbReference>
<evidence type="ECO:0000256" key="3">
    <source>
        <dbReference type="ARBA" id="ARBA00023125"/>
    </source>
</evidence>
<evidence type="ECO:0000313" key="7">
    <source>
        <dbReference type="Proteomes" id="UP000028073"/>
    </source>
</evidence>
<dbReference type="InterPro" id="IPR005119">
    <property type="entry name" value="LysR_subst-bd"/>
</dbReference>
<dbReference type="AlphaFoldDB" id="A0A081NDG3"/>
<dbReference type="eggNOG" id="COG0583">
    <property type="taxonomic scope" value="Bacteria"/>
</dbReference>
<keyword evidence="3" id="KW-0238">DNA-binding</keyword>
<dbReference type="STRING" id="1137799.GZ78_21775"/>
<reference evidence="6 7" key="1">
    <citation type="submission" date="2014-06" db="EMBL/GenBank/DDBJ databases">
        <title>Whole Genome Sequences of Three Symbiotic Endozoicomonas Bacteria.</title>
        <authorList>
            <person name="Neave M.J."/>
            <person name="Apprill A."/>
            <person name="Voolstra C.R."/>
        </authorList>
    </citation>
    <scope>NUCLEOTIDE SEQUENCE [LARGE SCALE GENOMIC DNA]</scope>
    <source>
        <strain evidence="6 7">DSM 25634</strain>
    </source>
</reference>
<dbReference type="InterPro" id="IPR036388">
    <property type="entry name" value="WH-like_DNA-bd_sf"/>
</dbReference>
<dbReference type="GO" id="GO:0043565">
    <property type="term" value="F:sequence-specific DNA binding"/>
    <property type="evidence" value="ECO:0007669"/>
    <property type="project" value="TreeGrafter"/>
</dbReference>
<comment type="caution">
    <text evidence="6">The sequence shown here is derived from an EMBL/GenBank/DDBJ whole genome shotgun (WGS) entry which is preliminary data.</text>
</comment>
<name>A0A081NDG3_9GAMM</name>